<evidence type="ECO:0000256" key="1">
    <source>
        <dbReference type="SAM" id="MobiDB-lite"/>
    </source>
</evidence>
<dbReference type="Pfam" id="PF01464">
    <property type="entry name" value="SLT"/>
    <property type="match status" value="1"/>
</dbReference>
<dbReference type="SUPFAM" id="SSF53955">
    <property type="entry name" value="Lysozyme-like"/>
    <property type="match status" value="1"/>
</dbReference>
<accession>A0ABM7WTI8</accession>
<gene>
    <name evidence="4" type="ORF">AMOR_17120</name>
</gene>
<dbReference type="InterPro" id="IPR008258">
    <property type="entry name" value="Transglycosylase_SLT_dom_1"/>
</dbReference>
<dbReference type="CDD" id="cd00118">
    <property type="entry name" value="LysM"/>
    <property type="match status" value="2"/>
</dbReference>
<feature type="chain" id="PRO_5046964082" description="LysM domain-containing protein" evidence="2">
    <location>
        <begin position="23"/>
        <end position="577"/>
    </location>
</feature>
<evidence type="ECO:0000313" key="4">
    <source>
        <dbReference type="EMBL" id="BDG02716.1"/>
    </source>
</evidence>
<sequence>MRPIRTTFLVLCSTFIVSRALAQGQQVSAAATEETAQALPPAAVPEPALVPPPAAPAPKGAAVDATLASIDTPDEPAVAQEIQAESAELDDVRKAEEAAKVREAPGAKRGSSDGLGLESPIRDRVDGALGRDGAAPAEGGRIALIPELDHDLARLQAEYDIPIEVNEAVVAYIRFFQSPLVRGHFVKWLGRAHRYMEKYRAILKDEGLPEDTVFLAMIESGFANFAYSRASAVGPWQFIAPTGRMFGLTQDFWVDERRDPEKSAHAAARFLKQLYQQTGDWRLAWAGYNAGVGRVLLGKQQGHDDFWEMAAVTGRGAPFREETKGYVPKLMAAAIVYKHQEAFGFSPDEIEREKWVDYEEVKIPQATLLSVLARAAGVSERDILDLNPELRRACTPPRPYRLKIPQAQAEVFAKSWPAMQSQVRLTFAGHVIRRGDTLSGIAARYGVPVQGIVEMNGLKGHKHLRVGTELLIPRPVGSAVASARVAPEPVARRAAESPRQQRVAAVEVEKVAARGASKAAAKQPRADVKVRAGDTLWSISQRYGVELGELCRWNGIKNPQRHKLLVGARLVVYPERG</sequence>
<dbReference type="PROSITE" id="PS51782">
    <property type="entry name" value="LYSM"/>
    <property type="match status" value="2"/>
</dbReference>
<dbReference type="CDD" id="cd16894">
    <property type="entry name" value="MltD-like"/>
    <property type="match status" value="1"/>
</dbReference>
<dbReference type="RefSeq" id="WP_248360404.1">
    <property type="nucleotide sequence ID" value="NZ_AP025591.1"/>
</dbReference>
<dbReference type="EMBL" id="AP025591">
    <property type="protein sequence ID" value="BDG02716.1"/>
    <property type="molecule type" value="Genomic_DNA"/>
</dbReference>
<evidence type="ECO:0000256" key="2">
    <source>
        <dbReference type="SAM" id="SignalP"/>
    </source>
</evidence>
<feature type="region of interest" description="Disordered" evidence="1">
    <location>
        <begin position="86"/>
        <end position="128"/>
    </location>
</feature>
<dbReference type="SMART" id="SM00257">
    <property type="entry name" value="LysM"/>
    <property type="match status" value="2"/>
</dbReference>
<dbReference type="PANTHER" id="PTHR33734:SF22">
    <property type="entry name" value="MEMBRANE-BOUND LYTIC MUREIN TRANSGLYCOSYLASE D"/>
    <property type="match status" value="1"/>
</dbReference>
<feature type="domain" description="LysM" evidence="3">
    <location>
        <begin position="526"/>
        <end position="572"/>
    </location>
</feature>
<dbReference type="Gene3D" id="3.10.350.10">
    <property type="entry name" value="LysM domain"/>
    <property type="match status" value="2"/>
</dbReference>
<dbReference type="SUPFAM" id="SSF54106">
    <property type="entry name" value="LysM domain"/>
    <property type="match status" value="2"/>
</dbReference>
<evidence type="ECO:0000313" key="5">
    <source>
        <dbReference type="Proteomes" id="UP001162891"/>
    </source>
</evidence>
<dbReference type="Pfam" id="PF01476">
    <property type="entry name" value="LysM"/>
    <property type="match status" value="2"/>
</dbReference>
<dbReference type="Proteomes" id="UP001162891">
    <property type="component" value="Chromosome"/>
</dbReference>
<keyword evidence="2" id="KW-0732">Signal</keyword>
<organism evidence="4 5">
    <name type="scientific">Anaeromyxobacter oryzae</name>
    <dbReference type="NCBI Taxonomy" id="2918170"/>
    <lineage>
        <taxon>Bacteria</taxon>
        <taxon>Pseudomonadati</taxon>
        <taxon>Myxococcota</taxon>
        <taxon>Myxococcia</taxon>
        <taxon>Myxococcales</taxon>
        <taxon>Cystobacterineae</taxon>
        <taxon>Anaeromyxobacteraceae</taxon>
        <taxon>Anaeromyxobacter</taxon>
    </lineage>
</organism>
<reference evidence="5" key="1">
    <citation type="journal article" date="2022" name="Int. J. Syst. Evol. Microbiol.">
        <title>Anaeromyxobacter oryzae sp. nov., Anaeromyxobacter diazotrophicus sp. nov. and Anaeromyxobacter paludicola sp. nov., isolated from paddy soils.</title>
        <authorList>
            <person name="Itoh H."/>
            <person name="Xu Z."/>
            <person name="Mise K."/>
            <person name="Masuda Y."/>
            <person name="Ushijima N."/>
            <person name="Hayakawa C."/>
            <person name="Shiratori Y."/>
            <person name="Senoo K."/>
        </authorList>
    </citation>
    <scope>NUCLEOTIDE SEQUENCE [LARGE SCALE GENOMIC DNA]</scope>
    <source>
        <strain evidence="5">Red232</strain>
    </source>
</reference>
<evidence type="ECO:0000259" key="3">
    <source>
        <dbReference type="PROSITE" id="PS51782"/>
    </source>
</evidence>
<dbReference type="InterPro" id="IPR018392">
    <property type="entry name" value="LysM"/>
</dbReference>
<dbReference type="PANTHER" id="PTHR33734">
    <property type="entry name" value="LYSM DOMAIN-CONTAINING GPI-ANCHORED PROTEIN 2"/>
    <property type="match status" value="1"/>
</dbReference>
<dbReference type="InterPro" id="IPR036779">
    <property type="entry name" value="LysM_dom_sf"/>
</dbReference>
<feature type="signal peptide" evidence="2">
    <location>
        <begin position="1"/>
        <end position="22"/>
    </location>
</feature>
<feature type="region of interest" description="Disordered" evidence="1">
    <location>
        <begin position="43"/>
        <end position="63"/>
    </location>
</feature>
<feature type="compositionally biased region" description="Pro residues" evidence="1">
    <location>
        <begin position="43"/>
        <end position="56"/>
    </location>
</feature>
<protein>
    <recommendedName>
        <fullName evidence="3">LysM domain-containing protein</fullName>
    </recommendedName>
</protein>
<dbReference type="Gene3D" id="1.10.530.10">
    <property type="match status" value="1"/>
</dbReference>
<feature type="compositionally biased region" description="Basic and acidic residues" evidence="1">
    <location>
        <begin position="90"/>
        <end position="106"/>
    </location>
</feature>
<keyword evidence="5" id="KW-1185">Reference proteome</keyword>
<feature type="domain" description="LysM" evidence="3">
    <location>
        <begin position="428"/>
        <end position="472"/>
    </location>
</feature>
<dbReference type="InterPro" id="IPR023346">
    <property type="entry name" value="Lysozyme-like_dom_sf"/>
</dbReference>
<proteinExistence type="predicted"/>
<name>A0ABM7WTI8_9BACT</name>